<dbReference type="Proteomes" id="UP000273145">
    <property type="component" value="Chromosome"/>
</dbReference>
<accession>A0A3Q8SES6</accession>
<evidence type="ECO:0000313" key="3">
    <source>
        <dbReference type="Proteomes" id="UP000273145"/>
    </source>
</evidence>
<sequence length="91" mass="10316">MAKHSGESWKKDHPSTLFGYSVQKADRAVKQAMSHPEETTVGHASNSISHAENALLNAEQHNEHMDIVEQNREQLEVVKEQLQEVQEIVED</sequence>
<reference evidence="2 3" key="1">
    <citation type="submission" date="2018-11" db="EMBL/GenBank/DDBJ databases">
        <title>Genome sequencing of Paenibacillus lentus DSM25539(T).</title>
        <authorList>
            <person name="Kook J.-K."/>
            <person name="Park S.-N."/>
            <person name="Lim Y.K."/>
        </authorList>
    </citation>
    <scope>NUCLEOTIDE SEQUENCE [LARGE SCALE GENOMIC DNA]</scope>
    <source>
        <strain evidence="2 3">DSM 25539</strain>
    </source>
</reference>
<dbReference type="OrthoDB" id="2932110at2"/>
<protein>
    <submittedName>
        <fullName evidence="2">DUF2564 family protein</fullName>
    </submittedName>
</protein>
<keyword evidence="3" id="KW-1185">Reference proteome</keyword>
<organism evidence="2 3">
    <name type="scientific">Paenibacillus lentus</name>
    <dbReference type="NCBI Taxonomy" id="1338368"/>
    <lineage>
        <taxon>Bacteria</taxon>
        <taxon>Bacillati</taxon>
        <taxon>Bacillota</taxon>
        <taxon>Bacilli</taxon>
        <taxon>Bacillales</taxon>
        <taxon>Paenibacillaceae</taxon>
        <taxon>Paenibacillus</taxon>
    </lineage>
</organism>
<dbReference type="KEGG" id="plen:EIM92_05225"/>
<name>A0A3Q8SES6_9BACL</name>
<proteinExistence type="predicted"/>
<evidence type="ECO:0000256" key="1">
    <source>
        <dbReference type="SAM" id="MobiDB-lite"/>
    </source>
</evidence>
<gene>
    <name evidence="2" type="ORF">EIM92_05225</name>
</gene>
<feature type="region of interest" description="Disordered" evidence="1">
    <location>
        <begin position="28"/>
        <end position="63"/>
    </location>
</feature>
<evidence type="ECO:0000313" key="2">
    <source>
        <dbReference type="EMBL" id="AZK48865.1"/>
    </source>
</evidence>
<dbReference type="InterPro" id="IPR020314">
    <property type="entry name" value="Uncharacterised_YpzA"/>
</dbReference>
<feature type="compositionally biased region" description="Basic and acidic residues" evidence="1">
    <location>
        <begin position="28"/>
        <end position="40"/>
    </location>
</feature>
<dbReference type="AlphaFoldDB" id="A0A3Q8SES6"/>
<dbReference type="Pfam" id="PF10819">
    <property type="entry name" value="DUF2564"/>
    <property type="match status" value="1"/>
</dbReference>
<dbReference type="EMBL" id="CP034248">
    <property type="protein sequence ID" value="AZK48865.1"/>
    <property type="molecule type" value="Genomic_DNA"/>
</dbReference>